<feature type="domain" description="Enoyl-CoA hydratase/isomerase" evidence="4">
    <location>
        <begin position="16"/>
        <end position="340"/>
    </location>
</feature>
<dbReference type="Gene3D" id="3.90.226.10">
    <property type="entry name" value="2-enoyl-CoA Hydratase, Chain A, domain 1"/>
    <property type="match status" value="1"/>
</dbReference>
<gene>
    <name evidence="5" type="ORF">GCM10023352_01240</name>
</gene>
<comment type="caution">
    <text evidence="5">The sequence shown here is derived from an EMBL/GenBank/DDBJ whole genome shotgun (WGS) entry which is preliminary data.</text>
</comment>
<keyword evidence="6" id="KW-1185">Reference proteome</keyword>
<evidence type="ECO:0000313" key="6">
    <source>
        <dbReference type="Proteomes" id="UP001500187"/>
    </source>
</evidence>
<comment type="catalytic activity">
    <reaction evidence="1">
        <text>3-hydroxy-2-methylpropanoyl-CoA + H2O = 3-hydroxy-2-methylpropanoate + CoA + H(+)</text>
        <dbReference type="Rhea" id="RHEA:20888"/>
        <dbReference type="ChEBI" id="CHEBI:11805"/>
        <dbReference type="ChEBI" id="CHEBI:15377"/>
        <dbReference type="ChEBI" id="CHEBI:15378"/>
        <dbReference type="ChEBI" id="CHEBI:57287"/>
        <dbReference type="ChEBI" id="CHEBI:57340"/>
        <dbReference type="EC" id="3.1.2.4"/>
    </reaction>
</comment>
<organism evidence="5 6">
    <name type="scientific">Rothia endophytica</name>
    <dbReference type="NCBI Taxonomy" id="1324766"/>
    <lineage>
        <taxon>Bacteria</taxon>
        <taxon>Bacillati</taxon>
        <taxon>Actinomycetota</taxon>
        <taxon>Actinomycetes</taxon>
        <taxon>Micrococcales</taxon>
        <taxon>Micrococcaceae</taxon>
        <taxon>Rothia</taxon>
    </lineage>
</organism>
<protein>
    <recommendedName>
        <fullName evidence="2">3-hydroxyisobutyryl-CoA hydrolase</fullName>
        <ecNumber evidence="2">3.1.2.4</ecNumber>
    </recommendedName>
</protein>
<name>A0ABP9AYC5_9MICC</name>
<sequence length="353" mass="38295">MTDEKLVLGSRQGSLGVITLNRPRAVNALNLDMMQLVDQLLTEFEADDSVTTVLMTGAGDRGLCAGGDVKSIYYEPERMPEFMGFEYTMNLRLSRYPKPLVSFMDGLVLGGGVGISAHAAYRVVTERSRVGMPETIIGFSPDVGALHILSRSPRKLGYAMALTGLHASGADALAVGLADYYVPFERLNDLAEALSKVDAAENVERCIQGFTVDAGPSRLEENADWIERAFSETTVEKIVAEVERQAVAGADEGPLVHEVLAALRHNSPTGMKVALEATRRAADQTLNLTLNQDYAVTLNSAAGHDMREGIRAQVIDKDRQPAWQPATLEEVDEASVLAFFEDPESGPLELRSI</sequence>
<evidence type="ECO:0000256" key="3">
    <source>
        <dbReference type="ARBA" id="ARBA00022801"/>
    </source>
</evidence>
<evidence type="ECO:0000256" key="2">
    <source>
        <dbReference type="ARBA" id="ARBA00011915"/>
    </source>
</evidence>
<dbReference type="RefSeq" id="WP_345443394.1">
    <property type="nucleotide sequence ID" value="NZ_BAABKP010000001.1"/>
</dbReference>
<evidence type="ECO:0000313" key="5">
    <source>
        <dbReference type="EMBL" id="GAA4787443.1"/>
    </source>
</evidence>
<dbReference type="CDD" id="cd06558">
    <property type="entry name" value="crotonase-like"/>
    <property type="match status" value="1"/>
</dbReference>
<evidence type="ECO:0000256" key="1">
    <source>
        <dbReference type="ARBA" id="ARBA00001709"/>
    </source>
</evidence>
<dbReference type="SUPFAM" id="SSF52096">
    <property type="entry name" value="ClpP/crotonase"/>
    <property type="match status" value="1"/>
</dbReference>
<accession>A0ABP9AYC5</accession>
<dbReference type="InterPro" id="IPR029045">
    <property type="entry name" value="ClpP/crotonase-like_dom_sf"/>
</dbReference>
<dbReference type="Pfam" id="PF16113">
    <property type="entry name" value="ECH_2"/>
    <property type="match status" value="1"/>
</dbReference>
<dbReference type="NCBIfam" id="NF004127">
    <property type="entry name" value="PRK05617.1"/>
    <property type="match status" value="1"/>
</dbReference>
<dbReference type="PANTHER" id="PTHR43176">
    <property type="entry name" value="3-HYDROXYISOBUTYRYL-COA HYDROLASE-RELATED"/>
    <property type="match status" value="1"/>
</dbReference>
<evidence type="ECO:0000259" key="4">
    <source>
        <dbReference type="Pfam" id="PF16113"/>
    </source>
</evidence>
<dbReference type="InterPro" id="IPR045004">
    <property type="entry name" value="ECH_dom"/>
</dbReference>
<dbReference type="InterPro" id="IPR032259">
    <property type="entry name" value="HIBYL-CoA-H"/>
</dbReference>
<keyword evidence="3" id="KW-0378">Hydrolase</keyword>
<reference evidence="6" key="1">
    <citation type="journal article" date="2019" name="Int. J. Syst. Evol. Microbiol.">
        <title>The Global Catalogue of Microorganisms (GCM) 10K type strain sequencing project: providing services to taxonomists for standard genome sequencing and annotation.</title>
        <authorList>
            <consortium name="The Broad Institute Genomics Platform"/>
            <consortium name="The Broad Institute Genome Sequencing Center for Infectious Disease"/>
            <person name="Wu L."/>
            <person name="Ma J."/>
        </authorList>
    </citation>
    <scope>NUCLEOTIDE SEQUENCE [LARGE SCALE GENOMIC DNA]</scope>
    <source>
        <strain evidence="6">JCM 18541</strain>
    </source>
</reference>
<dbReference type="Proteomes" id="UP001500187">
    <property type="component" value="Unassembled WGS sequence"/>
</dbReference>
<proteinExistence type="predicted"/>
<dbReference type="PANTHER" id="PTHR43176:SF3">
    <property type="entry name" value="3-HYDROXYISOBUTYRYL-COA HYDROLASE, MITOCHONDRIAL"/>
    <property type="match status" value="1"/>
</dbReference>
<dbReference type="EMBL" id="BAABKP010000001">
    <property type="protein sequence ID" value="GAA4787443.1"/>
    <property type="molecule type" value="Genomic_DNA"/>
</dbReference>
<dbReference type="EC" id="3.1.2.4" evidence="2"/>